<dbReference type="GO" id="GO:0098552">
    <property type="term" value="C:side of membrane"/>
    <property type="evidence" value="ECO:0007669"/>
    <property type="project" value="UniProtKB-KW"/>
</dbReference>
<feature type="region of interest" description="Disordered" evidence="16">
    <location>
        <begin position="104"/>
        <end position="127"/>
    </location>
</feature>
<dbReference type="Proteomes" id="UP000039046">
    <property type="component" value="Unassembled WGS sequence"/>
</dbReference>
<evidence type="ECO:0000256" key="13">
    <source>
        <dbReference type="ARBA" id="ARBA00023180"/>
    </source>
</evidence>
<evidence type="ECO:0000256" key="8">
    <source>
        <dbReference type="ARBA" id="ARBA00022723"/>
    </source>
</evidence>
<dbReference type="OrthoDB" id="3065412at2759"/>
<dbReference type="EMBL" id="CDHN01000002">
    <property type="protein sequence ID" value="CEJ85729.1"/>
    <property type="molecule type" value="Genomic_DNA"/>
</dbReference>
<keyword evidence="7" id="KW-0336">GPI-anchor</keyword>
<dbReference type="PROSITE" id="PS52012">
    <property type="entry name" value="CFEM"/>
    <property type="match status" value="1"/>
</dbReference>
<evidence type="ECO:0000256" key="3">
    <source>
        <dbReference type="ARBA" id="ARBA00010031"/>
    </source>
</evidence>
<keyword evidence="14" id="KW-0449">Lipoprotein</keyword>
<feature type="binding site" description="axial binding residue" evidence="15">
    <location>
        <position position="46"/>
    </location>
    <ligand>
        <name>heme</name>
        <dbReference type="ChEBI" id="CHEBI:30413"/>
    </ligand>
    <ligandPart>
        <name>Fe</name>
        <dbReference type="ChEBI" id="CHEBI:18248"/>
    </ligandPart>
</feature>
<evidence type="ECO:0000256" key="2">
    <source>
        <dbReference type="ARBA" id="ARBA00004613"/>
    </source>
</evidence>
<comment type="subcellular location">
    <subcellularLocation>
        <location evidence="1">Cell membrane</location>
        <topology evidence="1">Lipid-anchor</topology>
        <topology evidence="1">GPI-anchor</topology>
    </subcellularLocation>
    <subcellularLocation>
        <location evidence="2">Secreted</location>
    </subcellularLocation>
</comment>
<proteinExistence type="inferred from homology"/>
<keyword evidence="20" id="KW-1185">Reference proteome</keyword>
<evidence type="ECO:0000256" key="14">
    <source>
        <dbReference type="ARBA" id="ARBA00023288"/>
    </source>
</evidence>
<evidence type="ECO:0000313" key="20">
    <source>
        <dbReference type="Proteomes" id="UP000039046"/>
    </source>
</evidence>
<dbReference type="InterPro" id="IPR051735">
    <property type="entry name" value="CFEM_domain"/>
</dbReference>
<keyword evidence="8 15" id="KW-0479">Metal-binding</keyword>
<comment type="caution">
    <text evidence="15">Lacks conserved residue(s) required for the propagation of feature annotation.</text>
</comment>
<evidence type="ECO:0000256" key="16">
    <source>
        <dbReference type="SAM" id="MobiDB-lite"/>
    </source>
</evidence>
<dbReference type="InterPro" id="IPR008427">
    <property type="entry name" value="Extracellular_membr_CFEM_dom"/>
</dbReference>
<dbReference type="AlphaFoldDB" id="A0A0A1TCJ8"/>
<dbReference type="PANTHER" id="PTHR37928:SF2">
    <property type="entry name" value="GPI ANCHORED CFEM DOMAIN PROTEIN (AFU_ORTHOLOGUE AFUA_6G10580)"/>
    <property type="match status" value="1"/>
</dbReference>
<keyword evidence="9 17" id="KW-0732">Signal</keyword>
<evidence type="ECO:0000256" key="5">
    <source>
        <dbReference type="ARBA" id="ARBA00022525"/>
    </source>
</evidence>
<feature type="chain" id="PRO_5001979509" description="CFEM domain-containing protein" evidence="17">
    <location>
        <begin position="18"/>
        <end position="169"/>
    </location>
</feature>
<keyword evidence="13" id="KW-0325">Glycoprotein</keyword>
<keyword evidence="5" id="KW-0964">Secreted</keyword>
<evidence type="ECO:0000256" key="6">
    <source>
        <dbReference type="ARBA" id="ARBA00022617"/>
    </source>
</evidence>
<keyword evidence="12 15" id="KW-1015">Disulfide bond</keyword>
<dbReference type="STRING" id="1531966.A0A0A1TCJ8"/>
<evidence type="ECO:0000313" key="19">
    <source>
        <dbReference type="EMBL" id="CEJ85729.1"/>
    </source>
</evidence>
<evidence type="ECO:0000256" key="12">
    <source>
        <dbReference type="ARBA" id="ARBA00023157"/>
    </source>
</evidence>
<feature type="signal peptide" evidence="17">
    <location>
        <begin position="1"/>
        <end position="17"/>
    </location>
</feature>
<dbReference type="GO" id="GO:0046872">
    <property type="term" value="F:metal ion binding"/>
    <property type="evidence" value="ECO:0007669"/>
    <property type="project" value="UniProtKB-UniRule"/>
</dbReference>
<feature type="disulfide bond" evidence="15">
    <location>
        <begin position="51"/>
        <end position="84"/>
    </location>
</feature>
<evidence type="ECO:0000256" key="11">
    <source>
        <dbReference type="ARBA" id="ARBA00023136"/>
    </source>
</evidence>
<evidence type="ECO:0000256" key="17">
    <source>
        <dbReference type="SAM" id="SignalP"/>
    </source>
</evidence>
<dbReference type="GO" id="GO:0005886">
    <property type="term" value="C:plasma membrane"/>
    <property type="evidence" value="ECO:0007669"/>
    <property type="project" value="UniProtKB-SubCell"/>
</dbReference>
<evidence type="ECO:0000256" key="1">
    <source>
        <dbReference type="ARBA" id="ARBA00004609"/>
    </source>
</evidence>
<evidence type="ECO:0000259" key="18">
    <source>
        <dbReference type="PROSITE" id="PS52012"/>
    </source>
</evidence>
<keyword evidence="4" id="KW-1003">Cell membrane</keyword>
<dbReference type="Pfam" id="PF05730">
    <property type="entry name" value="CFEM"/>
    <property type="match status" value="1"/>
</dbReference>
<keyword evidence="6 15" id="KW-0349">Heme</keyword>
<comment type="similarity">
    <text evidence="3">Belongs to the RBT5 family.</text>
</comment>
<accession>A0A0A1TCJ8</accession>
<evidence type="ECO:0000256" key="7">
    <source>
        <dbReference type="ARBA" id="ARBA00022622"/>
    </source>
</evidence>
<organism evidence="19 20">
    <name type="scientific">[Torrubiella] hemipterigena</name>
    <dbReference type="NCBI Taxonomy" id="1531966"/>
    <lineage>
        <taxon>Eukaryota</taxon>
        <taxon>Fungi</taxon>
        <taxon>Dikarya</taxon>
        <taxon>Ascomycota</taxon>
        <taxon>Pezizomycotina</taxon>
        <taxon>Sordariomycetes</taxon>
        <taxon>Hypocreomycetidae</taxon>
        <taxon>Hypocreales</taxon>
        <taxon>Clavicipitaceae</taxon>
        <taxon>Clavicipitaceae incertae sedis</taxon>
        <taxon>'Torrubiella' clade</taxon>
    </lineage>
</organism>
<evidence type="ECO:0000256" key="15">
    <source>
        <dbReference type="PROSITE-ProRule" id="PRU01356"/>
    </source>
</evidence>
<dbReference type="PANTHER" id="PTHR37928">
    <property type="entry name" value="CFEM DOMAIN PROTEIN (AFU_ORTHOLOGUE AFUA_6G14090)"/>
    <property type="match status" value="1"/>
</dbReference>
<evidence type="ECO:0000256" key="9">
    <source>
        <dbReference type="ARBA" id="ARBA00022729"/>
    </source>
</evidence>
<feature type="disulfide bond" evidence="15">
    <location>
        <begin position="42"/>
        <end position="49"/>
    </location>
</feature>
<protein>
    <recommendedName>
        <fullName evidence="18">CFEM domain-containing protein</fullName>
    </recommendedName>
</protein>
<name>A0A0A1TCJ8_9HYPO</name>
<keyword evidence="11" id="KW-0472">Membrane</keyword>
<evidence type="ECO:0000256" key="10">
    <source>
        <dbReference type="ARBA" id="ARBA00023004"/>
    </source>
</evidence>
<evidence type="ECO:0000256" key="4">
    <source>
        <dbReference type="ARBA" id="ARBA00022475"/>
    </source>
</evidence>
<keyword evidence="10 15" id="KW-0408">Iron</keyword>
<dbReference type="GO" id="GO:0005576">
    <property type="term" value="C:extracellular region"/>
    <property type="evidence" value="ECO:0007669"/>
    <property type="project" value="UniProtKB-SubCell"/>
</dbReference>
<reference evidence="19 20" key="1">
    <citation type="journal article" date="2015" name="Genome Announc.">
        <title>Draft Genome Sequence and Gene Annotation of the Entomopathogenic Fungus Verticillium hemipterigenum.</title>
        <authorList>
            <person name="Horn F."/>
            <person name="Habel A."/>
            <person name="Scharf D.H."/>
            <person name="Dworschak J."/>
            <person name="Brakhage A.A."/>
            <person name="Guthke R."/>
            <person name="Hertweck C."/>
            <person name="Linde J."/>
        </authorList>
    </citation>
    <scope>NUCLEOTIDE SEQUENCE [LARGE SCALE GENOMIC DNA]</scope>
</reference>
<sequence length="169" mass="16235">MKTAVLSLAVLATAVSAQLGDLDPCVTTCINKYVTNNNIAGCAPLDYKCVCTNQKFLSDVSCCVFKGCTPDKQQGIINFAHNICGADATALPTKATCTASATGAPNTASGTAPAATSAPNTTAAPNSAASGASSSGAAAASSSSSKAGAAVVGAPAGVLGAVAGFLMAL</sequence>
<gene>
    <name evidence="19" type="ORF">VHEMI03880</name>
</gene>
<feature type="domain" description="CFEM" evidence="18">
    <location>
        <begin position="1"/>
        <end position="111"/>
    </location>
</feature>
<dbReference type="HOGENOM" id="CLU_063084_1_3_1"/>